<sequence length="89" mass="10402">MGTLHYFTVRLFNTATGILSKSNYLTIAEVKNDLDEERATRFSAFLNPDFKRNIYLQFINRHSSLQILKPQSQQLLPPNDYVFFKSSKL</sequence>
<name>A0A9N8WG34_9GLOM</name>
<keyword evidence="2" id="KW-1185">Reference proteome</keyword>
<comment type="caution">
    <text evidence="1">The sequence shown here is derived from an EMBL/GenBank/DDBJ whole genome shotgun (WGS) entry which is preliminary data.</text>
</comment>
<dbReference type="Proteomes" id="UP000789831">
    <property type="component" value="Unassembled WGS sequence"/>
</dbReference>
<reference evidence="1" key="1">
    <citation type="submission" date="2021-06" db="EMBL/GenBank/DDBJ databases">
        <authorList>
            <person name="Kallberg Y."/>
            <person name="Tangrot J."/>
            <person name="Rosling A."/>
        </authorList>
    </citation>
    <scope>NUCLEOTIDE SEQUENCE</scope>
    <source>
        <strain evidence="1">MT106</strain>
    </source>
</reference>
<evidence type="ECO:0000313" key="2">
    <source>
        <dbReference type="Proteomes" id="UP000789831"/>
    </source>
</evidence>
<accession>A0A9N8WG34</accession>
<dbReference type="EMBL" id="CAJVPL010000325">
    <property type="protein sequence ID" value="CAG8483254.1"/>
    <property type="molecule type" value="Genomic_DNA"/>
</dbReference>
<gene>
    <name evidence="1" type="ORF">AGERDE_LOCUS3347</name>
</gene>
<protein>
    <submittedName>
        <fullName evidence="1">12217_t:CDS:1</fullName>
    </submittedName>
</protein>
<proteinExistence type="predicted"/>
<dbReference type="OrthoDB" id="2417705at2759"/>
<organism evidence="1 2">
    <name type="scientific">Ambispora gerdemannii</name>
    <dbReference type="NCBI Taxonomy" id="144530"/>
    <lineage>
        <taxon>Eukaryota</taxon>
        <taxon>Fungi</taxon>
        <taxon>Fungi incertae sedis</taxon>
        <taxon>Mucoromycota</taxon>
        <taxon>Glomeromycotina</taxon>
        <taxon>Glomeromycetes</taxon>
        <taxon>Archaeosporales</taxon>
        <taxon>Ambisporaceae</taxon>
        <taxon>Ambispora</taxon>
    </lineage>
</organism>
<evidence type="ECO:0000313" key="1">
    <source>
        <dbReference type="EMBL" id="CAG8483254.1"/>
    </source>
</evidence>
<dbReference type="AlphaFoldDB" id="A0A9N8WG34"/>